<proteinExistence type="inferred from homology"/>
<feature type="binding site" evidence="5">
    <location>
        <begin position="108"/>
        <end position="109"/>
    </location>
    <ligand>
        <name>pyridoxal 5'-phosphate</name>
        <dbReference type="ChEBI" id="CHEBI:597326"/>
    </ligand>
</feature>
<accession>A0ABT7WL01</accession>
<dbReference type="PANTHER" id="PTHR11986">
    <property type="entry name" value="AMINOTRANSFERASE CLASS III"/>
    <property type="match status" value="1"/>
</dbReference>
<dbReference type="HAMAP" id="MF_01107">
    <property type="entry name" value="ArgD_aminotrans_3"/>
    <property type="match status" value="1"/>
</dbReference>
<comment type="subcellular location">
    <subcellularLocation>
        <location evidence="5">Cytoplasm</location>
    </subcellularLocation>
</comment>
<evidence type="ECO:0000256" key="4">
    <source>
        <dbReference type="ARBA" id="ARBA00022898"/>
    </source>
</evidence>
<dbReference type="NCBIfam" id="TIGR00707">
    <property type="entry name" value="argD"/>
    <property type="match status" value="1"/>
</dbReference>
<dbReference type="InterPro" id="IPR050103">
    <property type="entry name" value="Class-III_PLP-dep_AT"/>
</dbReference>
<comment type="catalytic activity">
    <reaction evidence="5">
        <text>N(2)-acetyl-L-ornithine + 2-oxoglutarate = N-acetyl-L-glutamate 5-semialdehyde + L-glutamate</text>
        <dbReference type="Rhea" id="RHEA:18049"/>
        <dbReference type="ChEBI" id="CHEBI:16810"/>
        <dbReference type="ChEBI" id="CHEBI:29123"/>
        <dbReference type="ChEBI" id="CHEBI:29985"/>
        <dbReference type="ChEBI" id="CHEBI:57805"/>
        <dbReference type="EC" id="2.6.1.11"/>
    </reaction>
</comment>
<dbReference type="Gene3D" id="3.90.1150.10">
    <property type="entry name" value="Aspartate Aminotransferase, domain 1"/>
    <property type="match status" value="1"/>
</dbReference>
<protein>
    <recommendedName>
        <fullName evidence="5">Acetylornithine aminotransferase</fullName>
        <shortName evidence="5">ACOAT</shortName>
        <ecNumber evidence="5">2.6.1.11</ecNumber>
    </recommendedName>
</protein>
<dbReference type="InterPro" id="IPR049704">
    <property type="entry name" value="Aminotrans_3_PPA_site"/>
</dbReference>
<comment type="subunit">
    <text evidence="5">Homodimer.</text>
</comment>
<dbReference type="SUPFAM" id="SSF53383">
    <property type="entry name" value="PLP-dependent transferases"/>
    <property type="match status" value="1"/>
</dbReference>
<feature type="binding site" evidence="5">
    <location>
        <position position="140"/>
    </location>
    <ligand>
        <name>pyridoxal 5'-phosphate</name>
        <dbReference type="ChEBI" id="CHEBI:597326"/>
    </ligand>
</feature>
<dbReference type="Pfam" id="PF00202">
    <property type="entry name" value="Aminotran_3"/>
    <property type="match status" value="1"/>
</dbReference>
<dbReference type="NCBIfam" id="NF002325">
    <property type="entry name" value="PRK01278.1"/>
    <property type="match status" value="1"/>
</dbReference>
<feature type="binding site" evidence="5">
    <location>
        <begin position="229"/>
        <end position="232"/>
    </location>
    <ligand>
        <name>pyridoxal 5'-phosphate</name>
        <dbReference type="ChEBI" id="CHEBI:597326"/>
    </ligand>
</feature>
<dbReference type="GO" id="GO:0008483">
    <property type="term" value="F:transaminase activity"/>
    <property type="evidence" value="ECO:0007669"/>
    <property type="project" value="UniProtKB-KW"/>
</dbReference>
<dbReference type="RefSeq" id="WP_267979613.1">
    <property type="nucleotide sequence ID" value="NZ_JAPQKF010000001.1"/>
</dbReference>
<dbReference type="InterPro" id="IPR015421">
    <property type="entry name" value="PyrdxlP-dep_Trfase_major"/>
</dbReference>
<sequence>MTNITLAPVQPDQPTHLMATYGRQAISFVRGRGAYLYTADGTEYLDALTGIAVCGLGHAHPVIAEAIAEQAATLIHTSNLFEIPWQTAAAQKLAEVSGMEEIFFSNSGAESNEGAIKIARKFGAQQGIVNPKILVAEQSFHGRTLATLSATGNKKVQEGFAPLVQGFIRVPFGDVEAIQEAAIHHPDIVAILIEPIQGEGGVNTAPQGFSYLEEVRALCNQHNWLMMLDEIQTGNGRTGKYFAYQHTNIVPDVMTTAKGLGNGFPIGAVMTQGKAVGLLGAGSHGSTYGGTVLGSRVVYTVLDTLEKENAVANAATVGAYIVDQLREQLAGHNVQVRGFGMMIGIQLPKDCAELVAIARDQYKLIINVTAGSVVRLLPPLNMTQAQADELLQRLVPAIQNFLKA</sequence>
<comment type="similarity">
    <text evidence="5">Belongs to the class-III pyridoxal-phosphate-dependent aminotransferase family. ArgD subfamily.</text>
</comment>
<keyword evidence="5" id="KW-0055">Arginine biosynthesis</keyword>
<dbReference type="Proteomes" id="UP001168524">
    <property type="component" value="Unassembled WGS sequence"/>
</dbReference>
<reference evidence="6" key="1">
    <citation type="submission" date="2023-06" db="EMBL/GenBank/DDBJ databases">
        <title>Two novel species of Acinetobacter isolated from motorbike repairing workshop in Vietnam.</title>
        <authorList>
            <person name="Le N.T.T."/>
        </authorList>
    </citation>
    <scope>NUCLEOTIDE SEQUENCE</scope>
    <source>
        <strain evidence="6">VNH17</strain>
    </source>
</reference>
<organism evidence="6 7">
    <name type="scientific">Acinetobacter thutiue</name>
    <dbReference type="NCBI Taxonomy" id="2998078"/>
    <lineage>
        <taxon>Bacteria</taxon>
        <taxon>Pseudomonadati</taxon>
        <taxon>Pseudomonadota</taxon>
        <taxon>Gammaproteobacteria</taxon>
        <taxon>Moraxellales</taxon>
        <taxon>Moraxellaceae</taxon>
        <taxon>Acinetobacter</taxon>
    </lineage>
</organism>
<dbReference type="InterPro" id="IPR015422">
    <property type="entry name" value="PyrdxlP-dep_Trfase_small"/>
</dbReference>
<comment type="caution">
    <text evidence="6">The sequence shown here is derived from an EMBL/GenBank/DDBJ whole genome shotgun (WGS) entry which is preliminary data.</text>
</comment>
<keyword evidence="4 5" id="KW-0663">Pyridoxal phosphate</keyword>
<feature type="binding site" evidence="5">
    <location>
        <position position="286"/>
    </location>
    <ligand>
        <name>N(2)-acetyl-L-ornithine</name>
        <dbReference type="ChEBI" id="CHEBI:57805"/>
    </ligand>
</feature>
<dbReference type="PROSITE" id="PS00600">
    <property type="entry name" value="AA_TRANSFER_CLASS_3"/>
    <property type="match status" value="1"/>
</dbReference>
<dbReference type="Gene3D" id="3.40.640.10">
    <property type="entry name" value="Type I PLP-dependent aspartate aminotransferase-like (Major domain)"/>
    <property type="match status" value="1"/>
</dbReference>
<evidence type="ECO:0000256" key="1">
    <source>
        <dbReference type="ARBA" id="ARBA00022576"/>
    </source>
</evidence>
<dbReference type="PANTHER" id="PTHR11986:SF79">
    <property type="entry name" value="ACETYLORNITHINE AMINOTRANSFERASE, MITOCHONDRIAL"/>
    <property type="match status" value="1"/>
</dbReference>
<keyword evidence="5" id="KW-0963">Cytoplasm</keyword>
<keyword evidence="2 5" id="KW-0028">Amino-acid biosynthesis</keyword>
<keyword evidence="1 5" id="KW-0032">Aminotransferase</keyword>
<feature type="modified residue" description="N6-(pyridoxal phosphate)lysine" evidence="5">
    <location>
        <position position="258"/>
    </location>
</feature>
<dbReference type="PIRSF" id="PIRSF000521">
    <property type="entry name" value="Transaminase_4ab_Lys_Orn"/>
    <property type="match status" value="1"/>
</dbReference>
<feature type="binding site" evidence="5">
    <location>
        <position position="143"/>
    </location>
    <ligand>
        <name>N(2)-acetyl-L-ornithine</name>
        <dbReference type="ChEBI" id="CHEBI:57805"/>
    </ligand>
</feature>
<dbReference type="InterPro" id="IPR004636">
    <property type="entry name" value="AcOrn/SuccOrn_fam"/>
</dbReference>
<comment type="cofactor">
    <cofactor evidence="5">
        <name>pyridoxal 5'-phosphate</name>
        <dbReference type="ChEBI" id="CHEBI:597326"/>
    </cofactor>
    <text evidence="5">Binds 1 pyridoxal phosphate per subunit.</text>
</comment>
<feature type="binding site" evidence="5">
    <location>
        <position position="287"/>
    </location>
    <ligand>
        <name>pyridoxal 5'-phosphate</name>
        <dbReference type="ChEBI" id="CHEBI:597326"/>
    </ligand>
</feature>
<keyword evidence="3 5" id="KW-0808">Transferase</keyword>
<evidence type="ECO:0000256" key="2">
    <source>
        <dbReference type="ARBA" id="ARBA00022605"/>
    </source>
</evidence>
<gene>
    <name evidence="5" type="primary">argD</name>
    <name evidence="6" type="ORF">QTA56_03800</name>
</gene>
<dbReference type="EC" id="2.6.1.11" evidence="5"/>
<comment type="miscellaneous">
    <text evidence="5">May also have succinyldiaminopimelate aminotransferase activity, thus carrying out the corresponding step in lysine biosynthesis.</text>
</comment>
<evidence type="ECO:0000256" key="3">
    <source>
        <dbReference type="ARBA" id="ARBA00022679"/>
    </source>
</evidence>
<evidence type="ECO:0000256" key="5">
    <source>
        <dbReference type="HAMAP-Rule" id="MF_01107"/>
    </source>
</evidence>
<dbReference type="CDD" id="cd00610">
    <property type="entry name" value="OAT_like"/>
    <property type="match status" value="1"/>
</dbReference>
<name>A0ABT7WL01_9GAMM</name>
<dbReference type="EMBL" id="JAUDZE010000001">
    <property type="protein sequence ID" value="MDN0013366.1"/>
    <property type="molecule type" value="Genomic_DNA"/>
</dbReference>
<dbReference type="InterPro" id="IPR015424">
    <property type="entry name" value="PyrdxlP-dep_Trfase"/>
</dbReference>
<comment type="pathway">
    <text evidence="5">Amino-acid biosynthesis; L-arginine biosynthesis; N(2)-acetyl-L-ornithine from L-glutamate: step 4/4.</text>
</comment>
<dbReference type="InterPro" id="IPR005814">
    <property type="entry name" value="Aminotrans_3"/>
</dbReference>
<keyword evidence="7" id="KW-1185">Reference proteome</keyword>
<evidence type="ECO:0000313" key="7">
    <source>
        <dbReference type="Proteomes" id="UP001168524"/>
    </source>
</evidence>
<evidence type="ECO:0000313" key="6">
    <source>
        <dbReference type="EMBL" id="MDN0013366.1"/>
    </source>
</evidence>